<gene>
    <name evidence="7" type="ORF">EZH22_05180</name>
</gene>
<dbReference type="GO" id="GO:0015658">
    <property type="term" value="F:branched-chain amino acid transmembrane transporter activity"/>
    <property type="evidence" value="ECO:0007669"/>
    <property type="project" value="InterPro"/>
</dbReference>
<dbReference type="InterPro" id="IPR001851">
    <property type="entry name" value="ABC_transp_permease"/>
</dbReference>
<dbReference type="CDD" id="cd06581">
    <property type="entry name" value="TM_PBP1_LivM_like"/>
    <property type="match status" value="1"/>
</dbReference>
<protein>
    <submittedName>
        <fullName evidence="7">Branched-chain amino acid ABC transporter permease</fullName>
    </submittedName>
</protein>
<organism evidence="7 8">
    <name type="scientific">Xanthobacter dioxanivorans</name>
    <dbReference type="NCBI Taxonomy" id="2528964"/>
    <lineage>
        <taxon>Bacteria</taxon>
        <taxon>Pseudomonadati</taxon>
        <taxon>Pseudomonadota</taxon>
        <taxon>Alphaproteobacteria</taxon>
        <taxon>Hyphomicrobiales</taxon>
        <taxon>Xanthobacteraceae</taxon>
        <taxon>Xanthobacter</taxon>
    </lineage>
</organism>
<name>A0A974PQT6_9HYPH</name>
<sequence length="300" mass="31691">MIAAVLAHLDAFMASYGNLVNLCLLNTLVAYGVWLALAANMFTLGTGGFMAVGAYCSVFLTMQVGAPFAVAVVAGGLLAAAVALLIGAPVLRLRGDYFMLATFAFTEVVRVIALNWDSVTGGAIGIYGIPRYTETWQLVLLVLIAIYFVFALRRSYFGRSIAAIRQDDVMSQAMGVNVFAQRLSLFVASGFVSGGVGGLAAHLNFFVGPSDFGLVRSVDALAFPILGGVNALLGPMVGAIFTTILPEVLRFSSQWREILMGLLILCVVLFLPGGAMSLIRLRPRARAAVPRASTLGQGAK</sequence>
<keyword evidence="4 6" id="KW-1133">Transmembrane helix</keyword>
<dbReference type="AlphaFoldDB" id="A0A974PQT6"/>
<evidence type="ECO:0000256" key="1">
    <source>
        <dbReference type="ARBA" id="ARBA00004651"/>
    </source>
</evidence>
<evidence type="ECO:0000256" key="5">
    <source>
        <dbReference type="ARBA" id="ARBA00023136"/>
    </source>
</evidence>
<feature type="transmembrane region" description="Helical" evidence="6">
    <location>
        <begin position="44"/>
        <end position="62"/>
    </location>
</feature>
<dbReference type="Proteomes" id="UP000596427">
    <property type="component" value="Chromosome"/>
</dbReference>
<dbReference type="KEGG" id="xdi:EZH22_05180"/>
<evidence type="ECO:0000313" key="7">
    <source>
        <dbReference type="EMBL" id="QRG07776.1"/>
    </source>
</evidence>
<feature type="transmembrane region" description="Helical" evidence="6">
    <location>
        <begin position="183"/>
        <end position="201"/>
    </location>
</feature>
<proteinExistence type="predicted"/>
<keyword evidence="8" id="KW-1185">Reference proteome</keyword>
<accession>A0A974PQT6</accession>
<dbReference type="PANTHER" id="PTHR30482:SF10">
    <property type="entry name" value="HIGH-AFFINITY BRANCHED-CHAIN AMINO ACID TRANSPORT PROTEIN BRAE"/>
    <property type="match status" value="1"/>
</dbReference>
<feature type="transmembrane region" description="Helical" evidence="6">
    <location>
        <begin position="258"/>
        <end position="279"/>
    </location>
</feature>
<keyword evidence="5 6" id="KW-0472">Membrane</keyword>
<dbReference type="EMBL" id="CP063362">
    <property type="protein sequence ID" value="QRG07776.1"/>
    <property type="molecule type" value="Genomic_DNA"/>
</dbReference>
<dbReference type="GO" id="GO:0005886">
    <property type="term" value="C:plasma membrane"/>
    <property type="evidence" value="ECO:0007669"/>
    <property type="project" value="UniProtKB-SubCell"/>
</dbReference>
<feature type="transmembrane region" description="Helical" evidence="6">
    <location>
        <begin position="221"/>
        <end position="246"/>
    </location>
</feature>
<dbReference type="RefSeq" id="WP_203194690.1">
    <property type="nucleotide sequence ID" value="NZ_CP063362.1"/>
</dbReference>
<feature type="transmembrane region" description="Helical" evidence="6">
    <location>
        <begin position="19"/>
        <end position="37"/>
    </location>
</feature>
<dbReference type="InterPro" id="IPR043428">
    <property type="entry name" value="LivM-like"/>
</dbReference>
<comment type="subcellular location">
    <subcellularLocation>
        <location evidence="1">Cell membrane</location>
        <topology evidence="1">Multi-pass membrane protein</topology>
    </subcellularLocation>
</comment>
<evidence type="ECO:0000256" key="3">
    <source>
        <dbReference type="ARBA" id="ARBA00022692"/>
    </source>
</evidence>
<evidence type="ECO:0000313" key="8">
    <source>
        <dbReference type="Proteomes" id="UP000596427"/>
    </source>
</evidence>
<feature type="transmembrane region" description="Helical" evidence="6">
    <location>
        <begin position="68"/>
        <end position="90"/>
    </location>
</feature>
<reference evidence="7 8" key="1">
    <citation type="submission" date="2020-10" db="EMBL/GenBank/DDBJ databases">
        <title>Degradation of 1,4-Dioxane by Xanthobacter sp. YN2, via a Novel Group-2 Soluble Di-Iron Monooxygenase.</title>
        <authorList>
            <person name="Ma F."/>
            <person name="Wang Y."/>
            <person name="Yang J."/>
            <person name="Guo H."/>
            <person name="Su D."/>
            <person name="Yu L."/>
        </authorList>
    </citation>
    <scope>NUCLEOTIDE SEQUENCE [LARGE SCALE GENOMIC DNA]</scope>
    <source>
        <strain evidence="7 8">YN2</strain>
    </source>
</reference>
<evidence type="ECO:0000256" key="6">
    <source>
        <dbReference type="SAM" id="Phobius"/>
    </source>
</evidence>
<evidence type="ECO:0000256" key="4">
    <source>
        <dbReference type="ARBA" id="ARBA00022989"/>
    </source>
</evidence>
<keyword evidence="3 6" id="KW-0812">Transmembrane</keyword>
<dbReference type="Pfam" id="PF02653">
    <property type="entry name" value="BPD_transp_2"/>
    <property type="match status" value="1"/>
</dbReference>
<evidence type="ECO:0000256" key="2">
    <source>
        <dbReference type="ARBA" id="ARBA00022475"/>
    </source>
</evidence>
<dbReference type="PANTHER" id="PTHR30482">
    <property type="entry name" value="HIGH-AFFINITY BRANCHED-CHAIN AMINO ACID TRANSPORT SYSTEM PERMEASE"/>
    <property type="match status" value="1"/>
</dbReference>
<keyword evidence="2" id="KW-1003">Cell membrane</keyword>
<feature type="transmembrane region" description="Helical" evidence="6">
    <location>
        <begin position="136"/>
        <end position="152"/>
    </location>
</feature>